<keyword evidence="3 6" id="KW-0378">Hydrolase</keyword>
<feature type="domain" description="Peptidase S33 tripeptidyl aminopeptidase-like C-terminal" evidence="5">
    <location>
        <begin position="412"/>
        <end position="514"/>
    </location>
</feature>
<evidence type="ECO:0000256" key="3">
    <source>
        <dbReference type="ARBA" id="ARBA00022801"/>
    </source>
</evidence>
<feature type="signal peptide" evidence="4">
    <location>
        <begin position="1"/>
        <end position="26"/>
    </location>
</feature>
<evidence type="ECO:0000256" key="2">
    <source>
        <dbReference type="ARBA" id="ARBA00022729"/>
    </source>
</evidence>
<organism evidence="6 7">
    <name type="scientific">Trueperella bernardiae</name>
    <dbReference type="NCBI Taxonomy" id="59561"/>
    <lineage>
        <taxon>Bacteria</taxon>
        <taxon>Bacillati</taxon>
        <taxon>Actinomycetota</taxon>
        <taxon>Actinomycetes</taxon>
        <taxon>Actinomycetales</taxon>
        <taxon>Actinomycetaceae</taxon>
        <taxon>Trueperella</taxon>
    </lineage>
</organism>
<dbReference type="InterPro" id="IPR029058">
    <property type="entry name" value="AB_hydrolase_fold"/>
</dbReference>
<evidence type="ECO:0000313" key="6">
    <source>
        <dbReference type="EMBL" id="MDK8600972.1"/>
    </source>
</evidence>
<dbReference type="AlphaFoldDB" id="A0AAW6ZH20"/>
<dbReference type="PANTHER" id="PTHR43248:SF29">
    <property type="entry name" value="TRIPEPTIDYL AMINOPEPTIDASE"/>
    <property type="match status" value="1"/>
</dbReference>
<dbReference type="PROSITE" id="PS51257">
    <property type="entry name" value="PROKAR_LIPOPROTEIN"/>
    <property type="match status" value="1"/>
</dbReference>
<protein>
    <submittedName>
        <fullName evidence="6">Alpha/beta hydrolase</fullName>
    </submittedName>
</protein>
<evidence type="ECO:0000313" key="7">
    <source>
        <dbReference type="Proteomes" id="UP001225576"/>
    </source>
</evidence>
<name>A0AAW6ZH20_9ACTO</name>
<proteinExistence type="inferred from homology"/>
<dbReference type="PANTHER" id="PTHR43248">
    <property type="entry name" value="2-SUCCINYL-6-HYDROXY-2,4-CYCLOHEXADIENE-1-CARBOXYLATE SYNTHASE"/>
    <property type="match status" value="1"/>
</dbReference>
<sequence>MKKLQMMSLCAAASLLVACSSGGQNAGPSTSPAPEPTNVAGAVAIQAEMPAAPAGLEEFYDQEVEWSACGSGFECAEATVPLDYDNPGGKTITISMKKMLATGDPIGTLFVNPGGPGGSALDMVDQANLYFSDQILANFDIVGADPRGVGESTPVDCLDDADLAAYLDTSYPDTPEGKAQAKVDTEKLVAGCKDKSGDLLEFVGTRSAAKDLDVLRQVVGDPKLYYVGFSYGTSLGGMYAELFPGNVGRMILDGAVDDSISSFDQAKAQVVGFTEAFDAYLQHCVEGGKCALGATVDEGWAKLAELTDQIKEKPVSAGSGRVLGETGFFYGIITPLYDDSLWFALDAGFDSLIHDDDGSIFALLFDQYMGREGDKFVNNMFEANFAISCADTHVEGTEADWDRMSDELKEISPVFGAAMGYSEYACQIMPGGEDGSLGPFVAAGSDPIVVVGTTGDPATPYEWGKAFADNLENSRFVTWEGEGHTAYSRAGECISQPLDQYLLTGEAPEDGLTCPAE</sequence>
<dbReference type="Gene3D" id="3.40.50.1820">
    <property type="entry name" value="alpha/beta hydrolase"/>
    <property type="match status" value="1"/>
</dbReference>
<dbReference type="InterPro" id="IPR051601">
    <property type="entry name" value="Serine_prot/Carboxylest_S33"/>
</dbReference>
<dbReference type="SUPFAM" id="SSF53474">
    <property type="entry name" value="alpha/beta-Hydrolases"/>
    <property type="match status" value="1"/>
</dbReference>
<gene>
    <name evidence="6" type="ORF">QP858_00625</name>
</gene>
<comment type="similarity">
    <text evidence="1">Belongs to the peptidase S33 family.</text>
</comment>
<evidence type="ECO:0000256" key="4">
    <source>
        <dbReference type="SAM" id="SignalP"/>
    </source>
</evidence>
<dbReference type="EMBL" id="JASPDQ010000001">
    <property type="protein sequence ID" value="MDK8600972.1"/>
    <property type="molecule type" value="Genomic_DNA"/>
</dbReference>
<evidence type="ECO:0000256" key="1">
    <source>
        <dbReference type="ARBA" id="ARBA00010088"/>
    </source>
</evidence>
<accession>A0AAW6ZH20</accession>
<evidence type="ECO:0000259" key="5">
    <source>
        <dbReference type="Pfam" id="PF08386"/>
    </source>
</evidence>
<keyword evidence="2 4" id="KW-0732">Signal</keyword>
<dbReference type="InterPro" id="IPR013595">
    <property type="entry name" value="Pept_S33_TAP-like_C"/>
</dbReference>
<dbReference type="Pfam" id="PF08386">
    <property type="entry name" value="Abhydrolase_4"/>
    <property type="match status" value="1"/>
</dbReference>
<dbReference type="GO" id="GO:0016787">
    <property type="term" value="F:hydrolase activity"/>
    <property type="evidence" value="ECO:0007669"/>
    <property type="project" value="UniProtKB-KW"/>
</dbReference>
<feature type="chain" id="PRO_5043454043" evidence="4">
    <location>
        <begin position="27"/>
        <end position="517"/>
    </location>
</feature>
<comment type="caution">
    <text evidence="6">The sequence shown here is derived from an EMBL/GenBank/DDBJ whole genome shotgun (WGS) entry which is preliminary data.</text>
</comment>
<reference evidence="6" key="1">
    <citation type="submission" date="2023-05" db="EMBL/GenBank/DDBJ databases">
        <title>Genomic Catalog of Human Bladder Bacteria.</title>
        <authorList>
            <person name="Du J."/>
        </authorList>
    </citation>
    <scope>NUCLEOTIDE SEQUENCE</scope>
    <source>
        <strain evidence="6">UMB1304A</strain>
    </source>
</reference>
<dbReference type="RefSeq" id="WP_148132186.1">
    <property type="nucleotide sequence ID" value="NZ_CAUPHE010000022.1"/>
</dbReference>
<dbReference type="Proteomes" id="UP001225576">
    <property type="component" value="Unassembled WGS sequence"/>
</dbReference>